<reference evidence="2 3" key="1">
    <citation type="submission" date="2017-10" db="EMBL/GenBank/DDBJ databases">
        <title>Extensive intraspecific genome diversity in a model arbuscular mycorrhizal fungus.</title>
        <authorList>
            <person name="Chen E.C.H."/>
            <person name="Morin E."/>
            <person name="Baudet D."/>
            <person name="Noel J."/>
            <person name="Ndikumana S."/>
            <person name="Charron P."/>
            <person name="St-Onge C."/>
            <person name="Giorgi J."/>
            <person name="Grigoriev I.V."/>
            <person name="Roux C."/>
            <person name="Martin F.M."/>
            <person name="Corradi N."/>
        </authorList>
    </citation>
    <scope>NUCLEOTIDE SEQUENCE [LARGE SCALE GENOMIC DNA]</scope>
    <source>
        <strain evidence="2 3">A1</strain>
    </source>
</reference>
<dbReference type="EMBL" id="LLXH01003203">
    <property type="protein sequence ID" value="PKC54513.1"/>
    <property type="molecule type" value="Genomic_DNA"/>
</dbReference>
<comment type="caution">
    <text evidence="2">The sequence shown here is derived from an EMBL/GenBank/DDBJ whole genome shotgun (WGS) entry which is preliminary data.</text>
</comment>
<feature type="region of interest" description="Disordered" evidence="1">
    <location>
        <begin position="1"/>
        <end position="31"/>
    </location>
</feature>
<accession>A0A2N0QTW5</accession>
<proteinExistence type="predicted"/>
<dbReference type="AlphaFoldDB" id="A0A2N0QTW5"/>
<gene>
    <name evidence="2" type="ORF">RhiirA1_477195</name>
</gene>
<feature type="region of interest" description="Disordered" evidence="1">
    <location>
        <begin position="45"/>
        <end position="67"/>
    </location>
</feature>
<evidence type="ECO:0000256" key="1">
    <source>
        <dbReference type="SAM" id="MobiDB-lite"/>
    </source>
</evidence>
<organism evidence="2 3">
    <name type="scientific">Rhizophagus irregularis</name>
    <dbReference type="NCBI Taxonomy" id="588596"/>
    <lineage>
        <taxon>Eukaryota</taxon>
        <taxon>Fungi</taxon>
        <taxon>Fungi incertae sedis</taxon>
        <taxon>Mucoromycota</taxon>
        <taxon>Glomeromycotina</taxon>
        <taxon>Glomeromycetes</taxon>
        <taxon>Glomerales</taxon>
        <taxon>Glomeraceae</taxon>
        <taxon>Rhizophagus</taxon>
    </lineage>
</organism>
<feature type="compositionally biased region" description="Polar residues" evidence="1">
    <location>
        <begin position="48"/>
        <end position="57"/>
    </location>
</feature>
<dbReference type="VEuPathDB" id="FungiDB:RhiirA1_477195"/>
<evidence type="ECO:0000313" key="3">
    <source>
        <dbReference type="Proteomes" id="UP000232688"/>
    </source>
</evidence>
<dbReference type="Proteomes" id="UP000232688">
    <property type="component" value="Unassembled WGS sequence"/>
</dbReference>
<name>A0A2N0QTW5_9GLOM</name>
<protein>
    <submittedName>
        <fullName evidence="2">Uncharacterized protein</fullName>
    </submittedName>
</protein>
<reference evidence="2 3" key="2">
    <citation type="submission" date="2017-10" db="EMBL/GenBank/DDBJ databases">
        <title>Genome analyses suggest a sexual origin of heterokaryosis in a supposedly ancient asexual fungus.</title>
        <authorList>
            <person name="Corradi N."/>
            <person name="Sedzielewska K."/>
            <person name="Noel J."/>
            <person name="Charron P."/>
            <person name="Farinelli L."/>
            <person name="Marton T."/>
            <person name="Kruger M."/>
            <person name="Pelin A."/>
            <person name="Brachmann A."/>
            <person name="Corradi N."/>
        </authorList>
    </citation>
    <scope>NUCLEOTIDE SEQUENCE [LARGE SCALE GENOMIC DNA]</scope>
    <source>
        <strain evidence="2 3">A1</strain>
    </source>
</reference>
<evidence type="ECO:0000313" key="2">
    <source>
        <dbReference type="EMBL" id="PKC54513.1"/>
    </source>
</evidence>
<sequence>MNIKNLTDPGTPPCIVNLSEPTYDPGSGSFTSLDELVDIDEHQMFELDNTQSQSPLNAASLKKNRYY</sequence>